<dbReference type="PANTHER" id="PTHR37944">
    <property type="entry name" value="PORIN B"/>
    <property type="match status" value="1"/>
</dbReference>
<dbReference type="InterPro" id="IPR038673">
    <property type="entry name" value="OprB_sf"/>
</dbReference>
<feature type="signal peptide" evidence="2">
    <location>
        <begin position="1"/>
        <end position="22"/>
    </location>
</feature>
<dbReference type="InterPro" id="IPR007049">
    <property type="entry name" value="Carb-sel_porin_OprB"/>
</dbReference>
<comment type="caution">
    <text evidence="3">The sequence shown here is derived from an EMBL/GenBank/DDBJ whole genome shotgun (WGS) entry which is preliminary data.</text>
</comment>
<feature type="chain" id="PRO_5044951680" description="Porin" evidence="2">
    <location>
        <begin position="23"/>
        <end position="442"/>
    </location>
</feature>
<keyword evidence="2" id="KW-0732">Signal</keyword>
<sequence>MKKIHLFAAAIWLALVSPLALADDTPLFVPQWLGAQYTFIDQHQSSLHSPYSGPLSLHAGGDTERSHTFGAYFGVALPAHFQFYFDVEMFKGEAVSGATGLGGVANGDVVHSGGGSLSKTAYVARRYLRWTLPLGDGREPAARGQDQLPDEEVTQRIEIKLGKMAVSDDFDKNRYADAARTQFLNWSLLNNTAWDFAADTRGYTDGLMLGWINPRWSLRYGIYLMPTQANGTKLENSPQRARGEQLELTLQPYADGAVLRLLAFRNIANMGVYRDAIAYALAHGTLPDIHADDRPGRRKYGFAINGELPLADDGETGLFARAGWNDGRNESFAYAEVDRTLSVGLQLSGVHWGRSQDHLGVAFAVDALSPAHRDYLALGGQGFTLGDGALAYGREHIVEAYYNIAVVDHLTLAPDIQLIHNPGYNRDRGPARFVGMRAHVEF</sequence>
<dbReference type="InterPro" id="IPR052932">
    <property type="entry name" value="OprB_Porin"/>
</dbReference>
<comment type="similarity">
    <text evidence="1 2">Belongs to the OprB family.</text>
</comment>
<dbReference type="Gene3D" id="2.40.160.180">
    <property type="entry name" value="Carbohydrate-selective porin OprB"/>
    <property type="match status" value="1"/>
</dbReference>
<evidence type="ECO:0000256" key="1">
    <source>
        <dbReference type="ARBA" id="ARBA00008769"/>
    </source>
</evidence>
<evidence type="ECO:0000313" key="3">
    <source>
        <dbReference type="EMBL" id="GGY22695.1"/>
    </source>
</evidence>
<evidence type="ECO:0000313" key="4">
    <source>
        <dbReference type="Proteomes" id="UP000621898"/>
    </source>
</evidence>
<protein>
    <recommendedName>
        <fullName evidence="5">Porin</fullName>
    </recommendedName>
</protein>
<reference evidence="4" key="1">
    <citation type="journal article" date="2019" name="Int. J. Syst. Evol. Microbiol.">
        <title>The Global Catalogue of Microorganisms (GCM) 10K type strain sequencing project: providing services to taxonomists for standard genome sequencing and annotation.</title>
        <authorList>
            <consortium name="The Broad Institute Genomics Platform"/>
            <consortium name="The Broad Institute Genome Sequencing Center for Infectious Disease"/>
            <person name="Wu L."/>
            <person name="Ma J."/>
        </authorList>
    </citation>
    <scope>NUCLEOTIDE SEQUENCE [LARGE SCALE GENOMIC DNA]</scope>
    <source>
        <strain evidence="4">KCTC 22232</strain>
    </source>
</reference>
<name>A0ABQ2ZQG1_9GAMM</name>
<dbReference type="PANTHER" id="PTHR37944:SF1">
    <property type="entry name" value="PORIN B"/>
    <property type="match status" value="1"/>
</dbReference>
<proteinExistence type="inferred from homology"/>
<dbReference type="RefSeq" id="WP_189440500.1">
    <property type="nucleotide sequence ID" value="NZ_BMXT01000001.1"/>
</dbReference>
<dbReference type="Pfam" id="PF04966">
    <property type="entry name" value="OprB"/>
    <property type="match status" value="1"/>
</dbReference>
<accession>A0ABQ2ZQG1</accession>
<keyword evidence="4" id="KW-1185">Reference proteome</keyword>
<evidence type="ECO:0008006" key="5">
    <source>
        <dbReference type="Google" id="ProtNLM"/>
    </source>
</evidence>
<gene>
    <name evidence="3" type="ORF">GCM10008098_15010</name>
</gene>
<organism evidence="3 4">
    <name type="scientific">Rhodanobacter panaciterrae</name>
    <dbReference type="NCBI Taxonomy" id="490572"/>
    <lineage>
        <taxon>Bacteria</taxon>
        <taxon>Pseudomonadati</taxon>
        <taxon>Pseudomonadota</taxon>
        <taxon>Gammaproteobacteria</taxon>
        <taxon>Lysobacterales</taxon>
        <taxon>Rhodanobacteraceae</taxon>
        <taxon>Rhodanobacter</taxon>
    </lineage>
</organism>
<evidence type="ECO:0000256" key="2">
    <source>
        <dbReference type="RuleBase" id="RU363072"/>
    </source>
</evidence>
<dbReference type="Proteomes" id="UP000621898">
    <property type="component" value="Unassembled WGS sequence"/>
</dbReference>
<dbReference type="EMBL" id="BMXT01000001">
    <property type="protein sequence ID" value="GGY22695.1"/>
    <property type="molecule type" value="Genomic_DNA"/>
</dbReference>